<dbReference type="AlphaFoldDB" id="A0A0F9MPQ1"/>
<evidence type="ECO:0000313" key="2">
    <source>
        <dbReference type="EMBL" id="KKN07629.1"/>
    </source>
</evidence>
<dbReference type="InterPro" id="IPR021133">
    <property type="entry name" value="HEAT_type_2"/>
</dbReference>
<dbReference type="GO" id="GO:0016491">
    <property type="term" value="F:oxidoreductase activity"/>
    <property type="evidence" value="ECO:0007669"/>
    <property type="project" value="TreeGrafter"/>
</dbReference>
<dbReference type="EMBL" id="LAZR01004547">
    <property type="protein sequence ID" value="KKN07629.1"/>
    <property type="molecule type" value="Genomic_DNA"/>
</dbReference>
<protein>
    <recommendedName>
        <fullName evidence="3">Clathrin/coatomer adaptor adaptin-like N-terminal domain-containing protein</fullName>
    </recommendedName>
</protein>
<sequence length="1223" mass="141946">MTEYETLNILDRSDDEVLILKALAELDKYSGENMKEVSLKLREIYAKKPIFIKSKIIRLLGKFKDKDSYDFIRNVKLNESPLIRESICDALGIFGEKEAIPFLLTMLEDDFSKVKGAAMGALGRLRTSEGIDKIVKLYFERDENYYEEYLKQKAEVTLIKIGPSTIKYLLENIKKTRKGFEKVFKAMGTEAFIPLKDAYEKSYDTEYKKKVFQALVATGDPRIKIMVSDAFNTEGLSRYAIKTLNYIDIEDLEDTLLELLNNTKFYEKDQIYRVLGKTTGSKEKFIETLMGKLKNKETSSVEIVGILENIVNLDVKEALDDVIDLLGYSGYKGAEIREAVVKALQNLDSERFKGKSYGEIYVLLPDSKKEKIYNSLLKQLSGETPILLAQLGQKRALEKIKDKIYDSNARVREANAAGLLAFLGKKYDVTDPLKNFSQAYNLVDDDLKKKIRDILFRNARYSDYGQEAAVKQLASLKGDNTIHYLIDLLDINSNSSNRMDDHKVKILTSLIAQKIKELDHYETEALLFRAMGEKGYYKSYYSALALSEIFPEYKGKDYSEIVNQLPNPIKTRVIKVLINSVMNSGEREQLLAVRKLAIIAGKSVENVFIEALFTADFELRSELQNILSNLNQITNRDINVKDYYAKLDLSVRKEIVIKNVIKNIAEYDYKKKRILENINEFYPPFKNKSFDELVGELPEEKIYLLNESILSPLQSPYYDSVSKVFETLQKLYNKEGSKSFEDVLSNLSIEQRERVVNHLIIRFPYTFSYIDYLVEIEDERIERVLIENFGQIYDRNQEKIALALGRINENYKDKSYIEIYKAFPKELQDKIAEIQLKIFKNPHDRMHATAQNALRVMSLLKNPIVSDELLVLLNTDSLSRICEIGQVLVEFKEKRAVDYLIKVLDIQSAGNMYDRDKETIILYLGKFGDKKVIEPFKQLIGSIYVQNFDEISKVLKILDSTFKYETIIDFLIDLSEEEREPYVKRFLDNFDSYQEKSGRADSEAQKILAMRILSTLKEKRAIPILKKHLNSREMDIRREAARTIGLINNLKVESFPEIINSLKETERKSIMDKFVSDLDFYQGDYYRGGFADKMHNFIKDIAEIHDERVFDLVKSFLNIDRRIYEIPLRYLTKIDTLKAIDVIISFLGDRRKEIREFLVNLLRKIDTKYKNKSFNEIFRTFTNQQKKVIIKQLQEGLDGKYRGIYSSREKGKLKDFISTLKSL</sequence>
<dbReference type="SUPFAM" id="SSF48371">
    <property type="entry name" value="ARM repeat"/>
    <property type="match status" value="2"/>
</dbReference>
<gene>
    <name evidence="2" type="ORF">LCGC14_1064960</name>
</gene>
<dbReference type="Gene3D" id="1.25.10.10">
    <property type="entry name" value="Leucine-rich Repeat Variant"/>
    <property type="match status" value="4"/>
</dbReference>
<reference evidence="2" key="1">
    <citation type="journal article" date="2015" name="Nature">
        <title>Complex archaea that bridge the gap between prokaryotes and eukaryotes.</title>
        <authorList>
            <person name="Spang A."/>
            <person name="Saw J.H."/>
            <person name="Jorgensen S.L."/>
            <person name="Zaremba-Niedzwiedzka K."/>
            <person name="Martijn J."/>
            <person name="Lind A.E."/>
            <person name="van Eijk R."/>
            <person name="Schleper C."/>
            <person name="Guy L."/>
            <person name="Ettema T.J."/>
        </authorList>
    </citation>
    <scope>NUCLEOTIDE SEQUENCE</scope>
</reference>
<evidence type="ECO:0000256" key="1">
    <source>
        <dbReference type="ARBA" id="ARBA00045876"/>
    </source>
</evidence>
<dbReference type="Pfam" id="PF13646">
    <property type="entry name" value="HEAT_2"/>
    <property type="match status" value="1"/>
</dbReference>
<dbReference type="PANTHER" id="PTHR12697:SF5">
    <property type="entry name" value="DEOXYHYPUSINE HYDROXYLASE"/>
    <property type="match status" value="1"/>
</dbReference>
<organism evidence="2">
    <name type="scientific">marine sediment metagenome</name>
    <dbReference type="NCBI Taxonomy" id="412755"/>
    <lineage>
        <taxon>unclassified sequences</taxon>
        <taxon>metagenomes</taxon>
        <taxon>ecological metagenomes</taxon>
    </lineage>
</organism>
<comment type="caution">
    <text evidence="2">The sequence shown here is derived from an EMBL/GenBank/DDBJ whole genome shotgun (WGS) entry which is preliminary data.</text>
</comment>
<dbReference type="InterPro" id="IPR016024">
    <property type="entry name" value="ARM-type_fold"/>
</dbReference>
<dbReference type="InterPro" id="IPR004155">
    <property type="entry name" value="PBS_lyase_HEAT"/>
</dbReference>
<proteinExistence type="predicted"/>
<dbReference type="InterPro" id="IPR011989">
    <property type="entry name" value="ARM-like"/>
</dbReference>
<name>A0A0F9MPQ1_9ZZZZ</name>
<dbReference type="PROSITE" id="PS50077">
    <property type="entry name" value="HEAT_REPEAT"/>
    <property type="match status" value="1"/>
</dbReference>
<accession>A0A0F9MPQ1</accession>
<dbReference type="SMART" id="SM00567">
    <property type="entry name" value="EZ_HEAT"/>
    <property type="match status" value="5"/>
</dbReference>
<dbReference type="PANTHER" id="PTHR12697">
    <property type="entry name" value="PBS LYASE HEAT-LIKE PROTEIN"/>
    <property type="match status" value="1"/>
</dbReference>
<evidence type="ECO:0008006" key="3">
    <source>
        <dbReference type="Google" id="ProtNLM"/>
    </source>
</evidence>
<comment type="function">
    <text evidence="1">Catalyzes the hydroxylation of the N(6)-(4-aminobutyl)-L-lysine intermediate produced by deoxyhypusine synthase/DHPS on a critical lysine of the eukaryotic translation initiation factor 5A/eIF-5A. This is the second step of the post-translational modification of that lysine into an unusual amino acid residue named hypusine. Hypusination is unique to mature eIF-5A factor and is essential for its function.</text>
</comment>